<dbReference type="Proteomes" id="UP000002499">
    <property type="component" value="Unassembled WGS sequence"/>
</dbReference>
<protein>
    <recommendedName>
        <fullName evidence="3">F-box domain-containing protein</fullName>
    </recommendedName>
</protein>
<proteinExistence type="predicted"/>
<evidence type="ECO:0008006" key="3">
    <source>
        <dbReference type="Google" id="ProtNLM"/>
    </source>
</evidence>
<dbReference type="eggNOG" id="ENOG502T4S8">
    <property type="taxonomic scope" value="Eukaryota"/>
</dbReference>
<dbReference type="KEGG" id="maw:19249389"/>
<accession>E9E5D0</accession>
<sequence>MSVIKSEADSTKMEACLDKVEEACLSKNEADLAIKSTTDSLNKRIITELYLAKLCLTKFCCVKDQTSFDTTHFVVSDKIANKDPLIKGTLLRMPPEITLHIIEEMDNDVDRLCLGLSCRRLLHFVQDRNIRVPCMKASREARFMHKDNKLAFSMMKRVYPLNASGGPRPDAALCQSCFKWINVNHFATTTLGQGSKTVLSQVVPCPDKTYNLAGLLFECAQCVARDSTPEQERDRRQNIYRISAVSEPTRFCSVAVWTSRVNMHNGSEVDP</sequence>
<dbReference type="OMA" id="SCFKWIN"/>
<organism evidence="2">
    <name type="scientific">Metarhizium acridum (strain CQMa 102)</name>
    <dbReference type="NCBI Taxonomy" id="655827"/>
    <lineage>
        <taxon>Eukaryota</taxon>
        <taxon>Fungi</taxon>
        <taxon>Dikarya</taxon>
        <taxon>Ascomycota</taxon>
        <taxon>Pezizomycotina</taxon>
        <taxon>Sordariomycetes</taxon>
        <taxon>Hypocreomycetidae</taxon>
        <taxon>Hypocreales</taxon>
        <taxon>Clavicipitaceae</taxon>
        <taxon>Metarhizium</taxon>
    </lineage>
</organism>
<reference evidence="1 2" key="1">
    <citation type="journal article" date="2011" name="PLoS Genet.">
        <title>Genome sequencing and comparative transcriptomics of the model entomopathogenic fungi Metarhizium anisopliae and M. acridum.</title>
        <authorList>
            <person name="Gao Q."/>
            <person name="Jin K."/>
            <person name="Ying S.H."/>
            <person name="Zhang Y."/>
            <person name="Xiao G."/>
            <person name="Shang Y."/>
            <person name="Duan Z."/>
            <person name="Hu X."/>
            <person name="Xie X.Q."/>
            <person name="Zhou G."/>
            <person name="Peng G."/>
            <person name="Luo Z."/>
            <person name="Huang W."/>
            <person name="Wang B."/>
            <person name="Fang W."/>
            <person name="Wang S."/>
            <person name="Zhong Y."/>
            <person name="Ma L.J."/>
            <person name="St Leger R.J."/>
            <person name="Zhao G.P."/>
            <person name="Pei Y."/>
            <person name="Feng M.G."/>
            <person name="Xia Y."/>
            <person name="Wang C."/>
        </authorList>
    </citation>
    <scope>NUCLEOTIDE SEQUENCE [LARGE SCALE GENOMIC DNA]</scope>
    <source>
        <strain evidence="1 2">CQMa 102</strain>
    </source>
</reference>
<dbReference type="AlphaFoldDB" id="E9E5D0"/>
<name>E9E5D0_METAQ</name>
<evidence type="ECO:0000313" key="1">
    <source>
        <dbReference type="EMBL" id="EFY88813.1"/>
    </source>
</evidence>
<dbReference type="OrthoDB" id="4939556at2759"/>
<dbReference type="HOGENOM" id="CLU_1054034_0_0_1"/>
<dbReference type="InParanoid" id="E9E5D0"/>
<keyword evidence="2" id="KW-1185">Reference proteome</keyword>
<gene>
    <name evidence="1" type="ORF">MAC_05078</name>
</gene>
<dbReference type="EMBL" id="GL698506">
    <property type="protein sequence ID" value="EFY88813.1"/>
    <property type="molecule type" value="Genomic_DNA"/>
</dbReference>
<evidence type="ECO:0000313" key="2">
    <source>
        <dbReference type="Proteomes" id="UP000002499"/>
    </source>
</evidence>
<dbReference type="GeneID" id="19249389"/>